<sequence>MFRSLLPRATPRAALRSAGPKAVPSNFIATPSLTLFTKRGYASESGRSSNSPDDAGQGEACRGRCLLFRIKTLFPVCSRLTGGFMG</sequence>
<evidence type="ECO:0000313" key="1">
    <source>
        <dbReference type="EMBL" id="RAH42023.1"/>
    </source>
</evidence>
<dbReference type="EMBL" id="KZ825379">
    <property type="protein sequence ID" value="RAH42023.1"/>
    <property type="molecule type" value="Genomic_DNA"/>
</dbReference>
<keyword evidence="2" id="KW-1185">Reference proteome</keyword>
<dbReference type="Proteomes" id="UP000249057">
    <property type="component" value="Unassembled WGS sequence"/>
</dbReference>
<organism evidence="1 2">
    <name type="scientific">Aspergillus brunneoviolaceus CBS 621.78</name>
    <dbReference type="NCBI Taxonomy" id="1450534"/>
    <lineage>
        <taxon>Eukaryota</taxon>
        <taxon>Fungi</taxon>
        <taxon>Dikarya</taxon>
        <taxon>Ascomycota</taxon>
        <taxon>Pezizomycotina</taxon>
        <taxon>Eurotiomycetes</taxon>
        <taxon>Eurotiomycetidae</taxon>
        <taxon>Eurotiales</taxon>
        <taxon>Aspergillaceae</taxon>
        <taxon>Aspergillus</taxon>
        <taxon>Aspergillus subgen. Circumdati</taxon>
    </lineage>
</organism>
<name>A0ACD1FYH7_9EURO</name>
<evidence type="ECO:0000313" key="2">
    <source>
        <dbReference type="Proteomes" id="UP000249057"/>
    </source>
</evidence>
<proteinExistence type="predicted"/>
<gene>
    <name evidence="1" type="ORF">BO95DRAFT_446313</name>
</gene>
<accession>A0ACD1FYH7</accession>
<protein>
    <submittedName>
        <fullName evidence="1">Uncharacterized protein</fullName>
    </submittedName>
</protein>
<reference evidence="1" key="1">
    <citation type="submission" date="2018-02" db="EMBL/GenBank/DDBJ databases">
        <title>The genomes of Aspergillus section Nigri reveals drivers in fungal speciation.</title>
        <authorList>
            <consortium name="DOE Joint Genome Institute"/>
            <person name="Vesth T.C."/>
            <person name="Nybo J."/>
            <person name="Theobald S."/>
            <person name="Brandl J."/>
            <person name="Frisvad J.C."/>
            <person name="Nielsen K.F."/>
            <person name="Lyhne E.K."/>
            <person name="Kogle M.E."/>
            <person name="Kuo A."/>
            <person name="Riley R."/>
            <person name="Clum A."/>
            <person name="Nolan M."/>
            <person name="Lipzen A."/>
            <person name="Salamov A."/>
            <person name="Henrissat B."/>
            <person name="Wiebenga A."/>
            <person name="De vries R.P."/>
            <person name="Grigoriev I.V."/>
            <person name="Mortensen U.H."/>
            <person name="Andersen M.R."/>
            <person name="Baker S.E."/>
        </authorList>
    </citation>
    <scope>NUCLEOTIDE SEQUENCE</scope>
    <source>
        <strain evidence="1">CBS 621.78</strain>
    </source>
</reference>